<feature type="transmembrane region" description="Helical" evidence="1">
    <location>
        <begin position="37"/>
        <end position="57"/>
    </location>
</feature>
<gene>
    <name evidence="2" type="ORF">IF1G_07148</name>
</gene>
<comment type="caution">
    <text evidence="2">The sequence shown here is derived from an EMBL/GenBank/DDBJ whole genome shotgun (WGS) entry which is preliminary data.</text>
</comment>
<keyword evidence="1" id="KW-1133">Transmembrane helix</keyword>
<evidence type="ECO:0000256" key="1">
    <source>
        <dbReference type="SAM" id="Phobius"/>
    </source>
</evidence>
<protein>
    <submittedName>
        <fullName evidence="2">Uncharacterized protein</fullName>
    </submittedName>
</protein>
<reference evidence="2 3" key="1">
    <citation type="journal article" date="2019" name="Appl. Microbiol. Biotechnol.">
        <title>Genome sequence of Isaria javanica and comparative genome analysis insights into family S53 peptidase evolution in fungal entomopathogens.</title>
        <authorList>
            <person name="Lin R."/>
            <person name="Zhang X."/>
            <person name="Xin B."/>
            <person name="Zou M."/>
            <person name="Gao Y."/>
            <person name="Qin F."/>
            <person name="Hu Q."/>
            <person name="Xie B."/>
            <person name="Cheng X."/>
        </authorList>
    </citation>
    <scope>NUCLEOTIDE SEQUENCE [LARGE SCALE GENOMIC DNA]</scope>
    <source>
        <strain evidence="2 3">IJ1G</strain>
    </source>
</reference>
<evidence type="ECO:0000313" key="2">
    <source>
        <dbReference type="EMBL" id="TQV94269.1"/>
    </source>
</evidence>
<dbReference type="Proteomes" id="UP000315783">
    <property type="component" value="Unassembled WGS sequence"/>
</dbReference>
<proteinExistence type="predicted"/>
<name>A0A545UXT7_9HYPO</name>
<evidence type="ECO:0000313" key="3">
    <source>
        <dbReference type="Proteomes" id="UP000315783"/>
    </source>
</evidence>
<accession>A0A545UXT7</accession>
<dbReference type="EMBL" id="SPUK01000010">
    <property type="protein sequence ID" value="TQV94269.1"/>
    <property type="molecule type" value="Genomic_DNA"/>
</dbReference>
<keyword evidence="1" id="KW-0472">Membrane</keyword>
<keyword evidence="1" id="KW-0812">Transmembrane</keyword>
<dbReference type="AlphaFoldDB" id="A0A545UXT7"/>
<keyword evidence="3" id="KW-1185">Reference proteome</keyword>
<organism evidence="2 3">
    <name type="scientific">Cordyceps javanica</name>
    <dbReference type="NCBI Taxonomy" id="43265"/>
    <lineage>
        <taxon>Eukaryota</taxon>
        <taxon>Fungi</taxon>
        <taxon>Dikarya</taxon>
        <taxon>Ascomycota</taxon>
        <taxon>Pezizomycotina</taxon>
        <taxon>Sordariomycetes</taxon>
        <taxon>Hypocreomycetidae</taxon>
        <taxon>Hypocreales</taxon>
        <taxon>Cordycipitaceae</taxon>
        <taxon>Cordyceps</taxon>
    </lineage>
</organism>
<sequence>MYGHSRVKILDPVRSPIEKHLSARLVVGSVTTSEHRVLYISFFLFLLLFFYSCPQSLPKAFGDARKRSTERAHRRCVRQGVLCWSSVTASLDAIVTRPGICDFGVGVTPAWKSPCAVSHSLCGGA</sequence>